<feature type="compositionally biased region" description="Basic residues" evidence="1">
    <location>
        <begin position="118"/>
        <end position="163"/>
    </location>
</feature>
<evidence type="ECO:0000256" key="1">
    <source>
        <dbReference type="SAM" id="MobiDB-lite"/>
    </source>
</evidence>
<organism evidence="2">
    <name type="scientific">Oryza sativa subsp. indica</name>
    <name type="common">Rice</name>
    <dbReference type="NCBI Taxonomy" id="39946"/>
    <lineage>
        <taxon>Eukaryota</taxon>
        <taxon>Viridiplantae</taxon>
        <taxon>Streptophyta</taxon>
        <taxon>Embryophyta</taxon>
        <taxon>Tracheophyta</taxon>
        <taxon>Spermatophyta</taxon>
        <taxon>Magnoliopsida</taxon>
        <taxon>Liliopsida</taxon>
        <taxon>Poales</taxon>
        <taxon>Poaceae</taxon>
        <taxon>BOP clade</taxon>
        <taxon>Oryzoideae</taxon>
        <taxon>Oryzeae</taxon>
        <taxon>Oryzinae</taxon>
        <taxon>Oryza</taxon>
        <taxon>Oryza sativa</taxon>
    </lineage>
</organism>
<name>C8TFN7_ORYSI</name>
<feature type="compositionally biased region" description="Basic residues" evidence="1">
    <location>
        <begin position="186"/>
        <end position="203"/>
    </location>
</feature>
<gene>
    <name evidence="2" type="primary">K0413C07.27</name>
</gene>
<feature type="compositionally biased region" description="Gly residues" evidence="1">
    <location>
        <begin position="167"/>
        <end position="179"/>
    </location>
</feature>
<sequence>MIICEFLHLNFNLKRVYCVCRGEGARGPGPREWGPRGSLTIHGGPAAPGLAPAGAVGPTRQPHPRAGAADGQAPRGGHSARPKAATRRGRREAAPAPLWSPAAAIGTAERRPREEKGRGKRGGGPRLTLGRRRRRKRRRGSGRRGRRCSGGRRTRRGGGRGRRRCGEAGGGDAGAGDGPGEQRRPAGGRRRRRRERATARARFRRGDGAARGGNGRERRGEGLNRVGRGRERPEGKETGAGGPAAINGAGVICEGQIRPFEREREREKWGERERGSRGVIPPTLLHAGTAGGGGIHGGGGARARGRRRERREEGDDGWAPPISEGGRRARLSAARAGRGRVGRGERRERGRGGEMGRAGPREGRGTFRVFLFIKSF</sequence>
<feature type="compositionally biased region" description="Basic and acidic residues" evidence="1">
    <location>
        <begin position="259"/>
        <end position="276"/>
    </location>
</feature>
<feature type="compositionally biased region" description="Gly residues" evidence="1">
    <location>
        <begin position="289"/>
        <end position="302"/>
    </location>
</feature>
<reference evidence="2" key="1">
    <citation type="journal article" date="2009" name="Plant J.">
        <title>Comparative analysis of complete orthologous centromeres from two subspecies of rice reveals rapid variation of centromere organization and structure.</title>
        <authorList>
            <person name="Wu J."/>
            <person name="Fujisawa M."/>
            <person name="Tian Z."/>
            <person name="Yamagata H."/>
            <person name="Kamiya K."/>
            <person name="Shibata M."/>
            <person name="Hosokawa S."/>
            <person name="Ito Y."/>
            <person name="Hamada M."/>
            <person name="Katagiri S."/>
            <person name="Kurita K."/>
            <person name="Yamamoto M."/>
            <person name="Kikuta A."/>
            <person name="Machita K."/>
            <person name="Karasawa W."/>
            <person name="Kanamori H."/>
            <person name="Namiki N."/>
            <person name="Mizuno H."/>
            <person name="Ma J."/>
            <person name="Sasaki T."/>
            <person name="Matsumoto T."/>
        </authorList>
    </citation>
    <scope>NUCLEOTIDE SEQUENCE</scope>
</reference>
<feature type="compositionally biased region" description="Basic residues" evidence="1">
    <location>
        <begin position="78"/>
        <end position="90"/>
    </location>
</feature>
<feature type="region of interest" description="Disordered" evidence="1">
    <location>
        <begin position="26"/>
        <end position="364"/>
    </location>
</feature>
<dbReference type="EMBL" id="AP009093">
    <property type="protein sequence ID" value="BAI39959.1"/>
    <property type="molecule type" value="Genomic_DNA"/>
</dbReference>
<feature type="compositionally biased region" description="Basic and acidic residues" evidence="1">
    <location>
        <begin position="204"/>
        <end position="237"/>
    </location>
</feature>
<accession>C8TFN7</accession>
<proteinExistence type="predicted"/>
<dbReference type="AlphaFoldDB" id="C8TFN7"/>
<feature type="compositionally biased region" description="Low complexity" evidence="1">
    <location>
        <begin position="94"/>
        <end position="104"/>
    </location>
</feature>
<feature type="compositionally biased region" description="Basic and acidic residues" evidence="1">
    <location>
        <begin position="342"/>
        <end position="364"/>
    </location>
</feature>
<evidence type="ECO:0000313" key="2">
    <source>
        <dbReference type="EMBL" id="BAI39959.1"/>
    </source>
</evidence>
<protein>
    <submittedName>
        <fullName evidence="2">Splicing coactivator subunit-like protein</fullName>
    </submittedName>
</protein>
<feature type="compositionally biased region" description="Low complexity" evidence="1">
    <location>
        <begin position="28"/>
        <end position="58"/>
    </location>
</feature>
<feature type="compositionally biased region" description="Basic and acidic residues" evidence="1">
    <location>
        <begin position="108"/>
        <end position="117"/>
    </location>
</feature>